<comment type="similarity">
    <text evidence="2">Belongs to the glycosyl hydrolase 20 family.</text>
</comment>
<dbReference type="InterPro" id="IPR015883">
    <property type="entry name" value="Glyco_hydro_20_cat"/>
</dbReference>
<evidence type="ECO:0000256" key="4">
    <source>
        <dbReference type="ARBA" id="ARBA00022801"/>
    </source>
</evidence>
<evidence type="ECO:0000256" key="6">
    <source>
        <dbReference type="PIRSR" id="PIRSR625705-1"/>
    </source>
</evidence>
<dbReference type="GO" id="GO:0005975">
    <property type="term" value="P:carbohydrate metabolic process"/>
    <property type="evidence" value="ECO:0007669"/>
    <property type="project" value="InterPro"/>
</dbReference>
<evidence type="ECO:0000259" key="8">
    <source>
        <dbReference type="Pfam" id="PF00728"/>
    </source>
</evidence>
<dbReference type="Pfam" id="PF02838">
    <property type="entry name" value="Glyco_hydro_20b"/>
    <property type="match status" value="1"/>
</dbReference>
<dbReference type="SUPFAM" id="SSF55545">
    <property type="entry name" value="beta-N-acetylhexosaminidase-like domain"/>
    <property type="match status" value="1"/>
</dbReference>
<evidence type="ECO:0000256" key="3">
    <source>
        <dbReference type="ARBA" id="ARBA00012663"/>
    </source>
</evidence>
<dbReference type="Proteomes" id="UP000280935">
    <property type="component" value="Unassembled WGS sequence"/>
</dbReference>
<feature type="active site" description="Proton donor" evidence="6">
    <location>
        <position position="301"/>
    </location>
</feature>
<dbReference type="GO" id="GO:0016020">
    <property type="term" value="C:membrane"/>
    <property type="evidence" value="ECO:0007669"/>
    <property type="project" value="TreeGrafter"/>
</dbReference>
<evidence type="ECO:0000256" key="7">
    <source>
        <dbReference type="SAM" id="MobiDB-lite"/>
    </source>
</evidence>
<evidence type="ECO:0000259" key="9">
    <source>
        <dbReference type="Pfam" id="PF02838"/>
    </source>
</evidence>
<organism evidence="10 11">
    <name type="scientific">Arachnia propionica</name>
    <dbReference type="NCBI Taxonomy" id="1750"/>
    <lineage>
        <taxon>Bacteria</taxon>
        <taxon>Bacillati</taxon>
        <taxon>Actinomycetota</taxon>
        <taxon>Actinomycetes</taxon>
        <taxon>Propionibacteriales</taxon>
        <taxon>Propionibacteriaceae</taxon>
        <taxon>Arachnia</taxon>
    </lineage>
</organism>
<reference evidence="10 11" key="1">
    <citation type="submission" date="2018-11" db="EMBL/GenBank/DDBJ databases">
        <title>Genomes From Bacteria Associated with the Canine Oral Cavity: a Test Case for Automated Genome-Based Taxonomic Assignment.</title>
        <authorList>
            <person name="Coil D.A."/>
            <person name="Jospin G."/>
            <person name="Darling A.E."/>
            <person name="Wallis C."/>
            <person name="Davis I.J."/>
            <person name="Harris S."/>
            <person name="Eisen J.A."/>
            <person name="Holcombe L.J."/>
            <person name="O'Flynn C."/>
        </authorList>
    </citation>
    <scope>NUCLEOTIDE SEQUENCE [LARGE SCALE GENOMIC DNA]</scope>
    <source>
        <strain evidence="10 11">OH2822_COT-296</strain>
    </source>
</reference>
<keyword evidence="4" id="KW-0378">Hydrolase</keyword>
<sequence>MTALLPAPTSAEFGGTGLTLDRNTRIVASGPEAESAAQAVQRALGLTTGLPLPIAPSGEIEVGLDSDLPEEGYRLDVTADRVTIVAGSPRGAGWAAQTLLQLAPAEIFTAPLGVAVPLVAARIEDSPRFAWRGAMLDPSRHFLPVHDVLDFINWMARHKLNILHLHLSDDQGWRVAWDEYPRLAEVASWRTKTSNRFWGDDGTPHGGYYTLDQIRVIADYARSLGIETVPELDFPGHVTALLAAYPEFATDPSALDGVAHYPEIHHNVLNFSDEVMDFVHGIWEQVIEATGARHVHIGGDEVPTTHWVASEEVAERAKSFGVENVADIQRWFTLHMRDWLNERGVTPIGWDEVVADGIVEGMICHCWRGAEIGGKAAEDGMKVIMSPSSHTYYDFYQSADPQEPYAQWAITTWQKALSFDPTEGLSPEGAARVLGTQFQLWSEFLQNYRHVQYSAWPRGCALAEVAWSDPEGRDVDEFKVRLEGHLERLAAGGVNYRPLEGSHPWQLGGEGWRKRPPGDGENPPS</sequence>
<evidence type="ECO:0000256" key="1">
    <source>
        <dbReference type="ARBA" id="ARBA00001231"/>
    </source>
</evidence>
<dbReference type="InterPro" id="IPR029018">
    <property type="entry name" value="Hex-like_dom2"/>
</dbReference>
<feature type="domain" description="Beta-hexosaminidase bacterial type N-terminal" evidence="9">
    <location>
        <begin position="3"/>
        <end position="106"/>
    </location>
</feature>
<dbReference type="Pfam" id="PF00728">
    <property type="entry name" value="Glyco_hydro_20"/>
    <property type="match status" value="1"/>
</dbReference>
<dbReference type="InterPro" id="IPR015882">
    <property type="entry name" value="HEX_bac_N"/>
</dbReference>
<accession>A0A3P1WQW1</accession>
<dbReference type="Gene3D" id="3.20.20.80">
    <property type="entry name" value="Glycosidases"/>
    <property type="match status" value="1"/>
</dbReference>
<feature type="domain" description="Glycoside hydrolase family 20 catalytic" evidence="8">
    <location>
        <begin position="129"/>
        <end position="469"/>
    </location>
</feature>
<comment type="caution">
    <text evidence="10">The sequence shown here is derived from an EMBL/GenBank/DDBJ whole genome shotgun (WGS) entry which is preliminary data.</text>
</comment>
<dbReference type="PANTHER" id="PTHR22600">
    <property type="entry name" value="BETA-HEXOSAMINIDASE"/>
    <property type="match status" value="1"/>
</dbReference>
<evidence type="ECO:0000313" key="10">
    <source>
        <dbReference type="EMBL" id="RRD48651.1"/>
    </source>
</evidence>
<comment type="catalytic activity">
    <reaction evidence="1">
        <text>Hydrolysis of terminal non-reducing N-acetyl-D-hexosamine residues in N-acetyl-beta-D-hexosaminides.</text>
        <dbReference type="EC" id="3.2.1.52"/>
    </reaction>
</comment>
<protein>
    <recommendedName>
        <fullName evidence="3">beta-N-acetylhexosaminidase</fullName>
        <ecNumber evidence="3">3.2.1.52</ecNumber>
    </recommendedName>
</protein>
<dbReference type="InterPro" id="IPR017853">
    <property type="entry name" value="GH"/>
</dbReference>
<dbReference type="OrthoDB" id="9763537at2"/>
<dbReference type="CDD" id="cd06563">
    <property type="entry name" value="GH20_chitobiase-like"/>
    <property type="match status" value="1"/>
</dbReference>
<dbReference type="PIRSF" id="PIRSF001093">
    <property type="entry name" value="B-hxosamndse_ab_euk"/>
    <property type="match status" value="1"/>
</dbReference>
<name>A0A3P1WQW1_9ACTN</name>
<dbReference type="GO" id="GO:0004563">
    <property type="term" value="F:beta-N-acetylhexosaminidase activity"/>
    <property type="evidence" value="ECO:0007669"/>
    <property type="project" value="UniProtKB-EC"/>
</dbReference>
<evidence type="ECO:0000256" key="2">
    <source>
        <dbReference type="ARBA" id="ARBA00006285"/>
    </source>
</evidence>
<gene>
    <name evidence="10" type="ORF">EII35_11750</name>
</gene>
<dbReference type="RefSeq" id="WP_125228659.1">
    <property type="nucleotide sequence ID" value="NZ_RQYT01000033.1"/>
</dbReference>
<dbReference type="Gene3D" id="3.30.379.10">
    <property type="entry name" value="Chitobiase/beta-hexosaminidase domain 2-like"/>
    <property type="match status" value="1"/>
</dbReference>
<dbReference type="AlphaFoldDB" id="A0A3P1WQW1"/>
<evidence type="ECO:0000256" key="5">
    <source>
        <dbReference type="ARBA" id="ARBA00023295"/>
    </source>
</evidence>
<dbReference type="PRINTS" id="PR00738">
    <property type="entry name" value="GLHYDRLASE20"/>
</dbReference>
<dbReference type="PANTHER" id="PTHR22600:SF57">
    <property type="entry name" value="BETA-N-ACETYLHEXOSAMINIDASE"/>
    <property type="match status" value="1"/>
</dbReference>
<evidence type="ECO:0000313" key="11">
    <source>
        <dbReference type="Proteomes" id="UP000280935"/>
    </source>
</evidence>
<dbReference type="EC" id="3.2.1.52" evidence="3"/>
<dbReference type="InterPro" id="IPR025705">
    <property type="entry name" value="Beta_hexosaminidase_sua/sub"/>
</dbReference>
<dbReference type="SUPFAM" id="SSF51445">
    <property type="entry name" value="(Trans)glycosidases"/>
    <property type="match status" value="1"/>
</dbReference>
<proteinExistence type="inferred from homology"/>
<feature type="region of interest" description="Disordered" evidence="7">
    <location>
        <begin position="500"/>
        <end position="525"/>
    </location>
</feature>
<dbReference type="GO" id="GO:0030203">
    <property type="term" value="P:glycosaminoglycan metabolic process"/>
    <property type="evidence" value="ECO:0007669"/>
    <property type="project" value="TreeGrafter"/>
</dbReference>
<keyword evidence="5" id="KW-0326">Glycosidase</keyword>
<dbReference type="EMBL" id="RQYT01000033">
    <property type="protein sequence ID" value="RRD48651.1"/>
    <property type="molecule type" value="Genomic_DNA"/>
</dbReference>